<reference evidence="4" key="1">
    <citation type="submission" date="2016-11" db="UniProtKB">
        <authorList>
            <consortium name="WormBaseParasite"/>
        </authorList>
    </citation>
    <scope>IDENTIFICATION</scope>
</reference>
<dbReference type="WBParaSite" id="MhA1_Contig518.frz3.gene12">
    <property type="protein sequence ID" value="MhA1_Contig518.frz3.gene12"/>
    <property type="gene ID" value="MhA1_Contig518.frz3.gene12"/>
</dbReference>
<protein>
    <submittedName>
        <fullName evidence="4">Secreted protein</fullName>
    </submittedName>
</protein>
<feature type="region of interest" description="Disordered" evidence="1">
    <location>
        <begin position="19"/>
        <end position="69"/>
    </location>
</feature>
<keyword evidence="2" id="KW-0732">Signal</keyword>
<evidence type="ECO:0000313" key="4">
    <source>
        <dbReference type="WBParaSite" id="MhA1_Contig518.frz3.gene12"/>
    </source>
</evidence>
<keyword evidence="3" id="KW-1185">Reference proteome</keyword>
<feature type="signal peptide" evidence="2">
    <location>
        <begin position="1"/>
        <end position="17"/>
    </location>
</feature>
<organism evidence="3 4">
    <name type="scientific">Meloidogyne hapla</name>
    <name type="common">Root-knot nematode worm</name>
    <dbReference type="NCBI Taxonomy" id="6305"/>
    <lineage>
        <taxon>Eukaryota</taxon>
        <taxon>Metazoa</taxon>
        <taxon>Ecdysozoa</taxon>
        <taxon>Nematoda</taxon>
        <taxon>Chromadorea</taxon>
        <taxon>Rhabditida</taxon>
        <taxon>Tylenchina</taxon>
        <taxon>Tylenchomorpha</taxon>
        <taxon>Tylenchoidea</taxon>
        <taxon>Meloidogynidae</taxon>
        <taxon>Meloidogyninae</taxon>
        <taxon>Meloidogyne</taxon>
    </lineage>
</organism>
<evidence type="ECO:0000313" key="3">
    <source>
        <dbReference type="Proteomes" id="UP000095281"/>
    </source>
</evidence>
<feature type="compositionally biased region" description="Polar residues" evidence="1">
    <location>
        <begin position="44"/>
        <end position="69"/>
    </location>
</feature>
<feature type="compositionally biased region" description="Low complexity" evidence="1">
    <location>
        <begin position="19"/>
        <end position="34"/>
    </location>
</feature>
<proteinExistence type="predicted"/>
<dbReference type="AlphaFoldDB" id="A0A1I8BTN1"/>
<evidence type="ECO:0000256" key="1">
    <source>
        <dbReference type="SAM" id="MobiDB-lite"/>
    </source>
</evidence>
<feature type="chain" id="PRO_5009316160" evidence="2">
    <location>
        <begin position="18"/>
        <end position="98"/>
    </location>
</feature>
<sequence>MFFKSLVLFLIVSNIIADDSNGDSAASNDNSNSKSNDEFDANDVQESTTVVGPSGYNTPSDIRPLNSSSRWDVFPQKCKYTKLSNGRSLWGSYNRSRI</sequence>
<evidence type="ECO:0000256" key="2">
    <source>
        <dbReference type="SAM" id="SignalP"/>
    </source>
</evidence>
<dbReference type="Proteomes" id="UP000095281">
    <property type="component" value="Unplaced"/>
</dbReference>
<accession>A0A1I8BTN1</accession>
<name>A0A1I8BTN1_MELHA</name>